<dbReference type="Proteomes" id="UP001391051">
    <property type="component" value="Unassembled WGS sequence"/>
</dbReference>
<dbReference type="EMBL" id="JAQQWE010000005">
    <property type="protein sequence ID" value="KAK7952312.1"/>
    <property type="molecule type" value="Genomic_DNA"/>
</dbReference>
<organism evidence="2 3">
    <name type="scientific">Apiospora aurea</name>
    <dbReference type="NCBI Taxonomy" id="335848"/>
    <lineage>
        <taxon>Eukaryota</taxon>
        <taxon>Fungi</taxon>
        <taxon>Dikarya</taxon>
        <taxon>Ascomycota</taxon>
        <taxon>Pezizomycotina</taxon>
        <taxon>Sordariomycetes</taxon>
        <taxon>Xylariomycetidae</taxon>
        <taxon>Amphisphaeriales</taxon>
        <taxon>Apiosporaceae</taxon>
        <taxon>Apiospora</taxon>
    </lineage>
</organism>
<dbReference type="PANTHER" id="PTHR33112:SF1">
    <property type="entry name" value="HETEROKARYON INCOMPATIBILITY DOMAIN-CONTAINING PROTEIN"/>
    <property type="match status" value="1"/>
</dbReference>
<evidence type="ECO:0008006" key="4">
    <source>
        <dbReference type="Google" id="ProtNLM"/>
    </source>
</evidence>
<protein>
    <recommendedName>
        <fullName evidence="4">Heterokaryon incompatibility domain-containing protein</fullName>
    </recommendedName>
</protein>
<accession>A0ABR1QEA8</accession>
<comment type="caution">
    <text evidence="2">The sequence shown here is derived from an EMBL/GenBank/DDBJ whole genome shotgun (WGS) entry which is preliminary data.</text>
</comment>
<proteinExistence type="predicted"/>
<dbReference type="GeneID" id="92077324"/>
<feature type="region of interest" description="Disordered" evidence="1">
    <location>
        <begin position="256"/>
        <end position="296"/>
    </location>
</feature>
<sequence>MFLDARTALKHSKWGTRGWTYQEGLLPTRRLIFTDQQAYFQCNTAHYMESMWWPDYLLDSETSLPPVADWPQPAFQLIGAQSNGDEKAQLLIRLVRNYSWRNLSYEGDTVQAFLGILGMFSAADPPVYHVWGTPVTHGSCLSRATPSIWLTCWYHENPSERWSGFPSWSWSGWMGSIEPTRLSDAGILELSYCRRIEIRDADDDAGTAMTLEQFCVAEHQHAYARYATGSPPPPIEGRAHDRGHAPVHRVRVRGIREKTGRRRRARAASATRRRRLAPAGCTPPRRRPDVAGLPSQ</sequence>
<evidence type="ECO:0000256" key="1">
    <source>
        <dbReference type="SAM" id="MobiDB-lite"/>
    </source>
</evidence>
<evidence type="ECO:0000313" key="2">
    <source>
        <dbReference type="EMBL" id="KAK7952312.1"/>
    </source>
</evidence>
<gene>
    <name evidence="2" type="ORF">PG986_008040</name>
</gene>
<dbReference type="RefSeq" id="XP_066700374.1">
    <property type="nucleotide sequence ID" value="XM_066844262.1"/>
</dbReference>
<evidence type="ECO:0000313" key="3">
    <source>
        <dbReference type="Proteomes" id="UP001391051"/>
    </source>
</evidence>
<reference evidence="2 3" key="1">
    <citation type="submission" date="2023-01" db="EMBL/GenBank/DDBJ databases">
        <title>Analysis of 21 Apiospora genomes using comparative genomics revels a genus with tremendous synthesis potential of carbohydrate active enzymes and secondary metabolites.</title>
        <authorList>
            <person name="Sorensen T."/>
        </authorList>
    </citation>
    <scope>NUCLEOTIDE SEQUENCE [LARGE SCALE GENOMIC DNA]</scope>
    <source>
        <strain evidence="2 3">CBS 24483</strain>
    </source>
</reference>
<name>A0ABR1QEA8_9PEZI</name>
<dbReference type="PANTHER" id="PTHR33112">
    <property type="entry name" value="DOMAIN PROTEIN, PUTATIVE-RELATED"/>
    <property type="match status" value="1"/>
</dbReference>
<keyword evidence="3" id="KW-1185">Reference proteome</keyword>
<feature type="compositionally biased region" description="Basic residues" evidence="1">
    <location>
        <begin position="256"/>
        <end position="276"/>
    </location>
</feature>